<organism evidence="4">
    <name type="scientific">Schlesneria paludicola</name>
    <dbReference type="NCBI Taxonomy" id="360056"/>
    <lineage>
        <taxon>Bacteria</taxon>
        <taxon>Pseudomonadati</taxon>
        <taxon>Planctomycetota</taxon>
        <taxon>Planctomycetia</taxon>
        <taxon>Planctomycetales</taxon>
        <taxon>Planctomycetaceae</taxon>
        <taxon>Schlesneria</taxon>
    </lineage>
</organism>
<dbReference type="PROSITE" id="PS51831">
    <property type="entry name" value="HD"/>
    <property type="match status" value="1"/>
</dbReference>
<dbReference type="EMBL" id="DSVQ01000003">
    <property type="protein sequence ID" value="HGT37953.1"/>
    <property type="molecule type" value="Genomic_DNA"/>
</dbReference>
<evidence type="ECO:0000256" key="1">
    <source>
        <dbReference type="ARBA" id="ARBA00022801"/>
    </source>
</evidence>
<gene>
    <name evidence="4" type="ORF">ENS64_01590</name>
</gene>
<dbReference type="SMART" id="SM00471">
    <property type="entry name" value="HDc"/>
    <property type="match status" value="1"/>
</dbReference>
<feature type="region of interest" description="Disordered" evidence="2">
    <location>
        <begin position="317"/>
        <end position="342"/>
    </location>
</feature>
<feature type="domain" description="HD" evidence="3">
    <location>
        <begin position="175"/>
        <end position="304"/>
    </location>
</feature>
<dbReference type="AlphaFoldDB" id="A0A7C4LIZ2"/>
<dbReference type="InterPro" id="IPR050798">
    <property type="entry name" value="YhaM_exoribonuc/phosphodiest"/>
</dbReference>
<dbReference type="GO" id="GO:0031125">
    <property type="term" value="P:rRNA 3'-end processing"/>
    <property type="evidence" value="ECO:0007669"/>
    <property type="project" value="TreeGrafter"/>
</dbReference>
<dbReference type="Gene3D" id="1.10.3210.10">
    <property type="entry name" value="Hypothetical protein af1432"/>
    <property type="match status" value="1"/>
</dbReference>
<dbReference type="CDD" id="cd00077">
    <property type="entry name" value="HDc"/>
    <property type="match status" value="1"/>
</dbReference>
<sequence>MPRSTPETRVFKLSELQPGQHADCFAVLVKKDRGQTRDGKPYFRVTFRDVHRTATSMIWADSGWYDDCEQQWQPGQCYKLRVRYLENQYGPQLELEKIRPVDDSDRAAGFQPADYYPSSRFDSAQMFAQLVALAEREIADKPLRQLTVALLRDHAEPLLSLAAAVYHHHAFRGGFLEHVLSVAHTAVFLADKYLAVYPELRPPLSKSLVVAGAILHDIGKLLELEQRPQGADYTPHGRLIGHIVLGRDLIRAKAASIPDLDAEQLLRLEHIILSHQGTPEWGSPIPPATPEALLVHYADDLDAKFQMMAAALSADPAPGQEQFTSKDNPLGRRLFRGLGERR</sequence>
<dbReference type="PANTHER" id="PTHR37294:SF1">
    <property type="entry name" value="3'-5' EXORIBONUCLEASE YHAM"/>
    <property type="match status" value="1"/>
</dbReference>
<dbReference type="SUPFAM" id="SSF109604">
    <property type="entry name" value="HD-domain/PDEase-like"/>
    <property type="match status" value="1"/>
</dbReference>
<proteinExistence type="predicted"/>
<evidence type="ECO:0000256" key="2">
    <source>
        <dbReference type="SAM" id="MobiDB-lite"/>
    </source>
</evidence>
<name>A0A7C4LIZ2_9PLAN</name>
<reference evidence="4" key="1">
    <citation type="journal article" date="2020" name="mSystems">
        <title>Genome- and Community-Level Interaction Insights into Carbon Utilization and Element Cycling Functions of Hydrothermarchaeota in Hydrothermal Sediment.</title>
        <authorList>
            <person name="Zhou Z."/>
            <person name="Liu Y."/>
            <person name="Xu W."/>
            <person name="Pan J."/>
            <person name="Luo Z.H."/>
            <person name="Li M."/>
        </authorList>
    </citation>
    <scope>NUCLEOTIDE SEQUENCE [LARGE SCALE GENOMIC DNA]</scope>
    <source>
        <strain evidence="4">SpSt-508</strain>
    </source>
</reference>
<accession>A0A7C4LIZ2</accession>
<dbReference type="Pfam" id="PF01966">
    <property type="entry name" value="HD"/>
    <property type="match status" value="1"/>
</dbReference>
<protein>
    <submittedName>
        <fullName evidence="4">HD domain-containing protein</fullName>
    </submittedName>
</protein>
<keyword evidence="1" id="KW-0378">Hydrolase</keyword>
<dbReference type="GO" id="GO:0016787">
    <property type="term" value="F:hydrolase activity"/>
    <property type="evidence" value="ECO:0007669"/>
    <property type="project" value="UniProtKB-KW"/>
</dbReference>
<dbReference type="InterPro" id="IPR006674">
    <property type="entry name" value="HD_domain"/>
</dbReference>
<dbReference type="InterPro" id="IPR003607">
    <property type="entry name" value="HD/PDEase_dom"/>
</dbReference>
<evidence type="ECO:0000259" key="3">
    <source>
        <dbReference type="PROSITE" id="PS51831"/>
    </source>
</evidence>
<dbReference type="PANTHER" id="PTHR37294">
    <property type="entry name" value="3'-5' EXORIBONUCLEASE YHAM"/>
    <property type="match status" value="1"/>
</dbReference>
<evidence type="ECO:0000313" key="4">
    <source>
        <dbReference type="EMBL" id="HGT37953.1"/>
    </source>
</evidence>
<comment type="caution">
    <text evidence="4">The sequence shown here is derived from an EMBL/GenBank/DDBJ whole genome shotgun (WGS) entry which is preliminary data.</text>
</comment>